<reference evidence="1 2" key="1">
    <citation type="submission" date="2016-07" db="EMBL/GenBank/DDBJ databases">
        <title>Pervasive Adenine N6-methylation of Active Genes in Fungi.</title>
        <authorList>
            <consortium name="DOE Joint Genome Institute"/>
            <person name="Mondo S.J."/>
            <person name="Dannebaum R.O."/>
            <person name="Kuo R.C."/>
            <person name="Labutti K."/>
            <person name="Haridas S."/>
            <person name="Kuo A."/>
            <person name="Salamov A."/>
            <person name="Ahrendt S.R."/>
            <person name="Lipzen A."/>
            <person name="Sullivan W."/>
            <person name="Andreopoulos W.B."/>
            <person name="Clum A."/>
            <person name="Lindquist E."/>
            <person name="Daum C."/>
            <person name="Ramamoorthy G.K."/>
            <person name="Gryganskyi A."/>
            <person name="Culley D."/>
            <person name="Magnuson J.K."/>
            <person name="James T.Y."/>
            <person name="O'Malley M.A."/>
            <person name="Stajich J.E."/>
            <person name="Spatafora J.W."/>
            <person name="Visel A."/>
            <person name="Grigoriev I.V."/>
        </authorList>
    </citation>
    <scope>NUCLEOTIDE SEQUENCE [LARGE SCALE GENOMIC DNA]</scope>
    <source>
        <strain evidence="1 2">NRRL 1336</strain>
    </source>
</reference>
<protein>
    <submittedName>
        <fullName evidence="1">Uncharacterized protein</fullName>
    </submittedName>
</protein>
<accession>A0A1X2I1M5</accession>
<dbReference type="EMBL" id="MCGE01000035">
    <property type="protein sequence ID" value="ORZ07355.1"/>
    <property type="molecule type" value="Genomic_DNA"/>
</dbReference>
<feature type="non-terminal residue" evidence="1">
    <location>
        <position position="53"/>
    </location>
</feature>
<name>A0A1X2I1M5_9FUNG</name>
<evidence type="ECO:0000313" key="1">
    <source>
        <dbReference type="EMBL" id="ORZ07355.1"/>
    </source>
</evidence>
<sequence>MKSRARMLANFNCKLCLMGSFVENKWILTKPHRCFKEWDVDEINDNGTVLIYI</sequence>
<comment type="caution">
    <text evidence="1">The sequence shown here is derived from an EMBL/GenBank/DDBJ whole genome shotgun (WGS) entry which is preliminary data.</text>
</comment>
<keyword evidence="2" id="KW-1185">Reference proteome</keyword>
<evidence type="ECO:0000313" key="2">
    <source>
        <dbReference type="Proteomes" id="UP000193560"/>
    </source>
</evidence>
<organism evidence="1 2">
    <name type="scientific">Absidia repens</name>
    <dbReference type="NCBI Taxonomy" id="90262"/>
    <lineage>
        <taxon>Eukaryota</taxon>
        <taxon>Fungi</taxon>
        <taxon>Fungi incertae sedis</taxon>
        <taxon>Mucoromycota</taxon>
        <taxon>Mucoromycotina</taxon>
        <taxon>Mucoromycetes</taxon>
        <taxon>Mucorales</taxon>
        <taxon>Cunninghamellaceae</taxon>
        <taxon>Absidia</taxon>
    </lineage>
</organism>
<dbReference type="AlphaFoldDB" id="A0A1X2I1M5"/>
<dbReference type="Proteomes" id="UP000193560">
    <property type="component" value="Unassembled WGS sequence"/>
</dbReference>
<proteinExistence type="predicted"/>
<gene>
    <name evidence="1" type="ORF">BCR42DRAFT_426103</name>
</gene>